<evidence type="ECO:0000256" key="4">
    <source>
        <dbReference type="ARBA" id="ARBA00001947"/>
    </source>
</evidence>
<feature type="binding site" evidence="10 14">
    <location>
        <begin position="194"/>
        <end position="195"/>
    </location>
    <ligand>
        <name>substrate</name>
    </ligand>
</feature>
<dbReference type="NCBIfam" id="TIGR01163">
    <property type="entry name" value="rpe"/>
    <property type="match status" value="1"/>
</dbReference>
<feature type="binding site" evidence="10 13">
    <location>
        <position position="32"/>
    </location>
    <ligand>
        <name>a divalent metal cation</name>
        <dbReference type="ChEBI" id="CHEBI:60240"/>
    </ligand>
</feature>
<keyword evidence="10 11" id="KW-0119">Carbohydrate metabolism</keyword>
<dbReference type="OrthoDB" id="1645589at2"/>
<dbReference type="Proteomes" id="UP000000719">
    <property type="component" value="Chromosome"/>
</dbReference>
<dbReference type="KEGG" id="hor:Hore_09980"/>
<feature type="binding site" evidence="10 14">
    <location>
        <position position="63"/>
    </location>
    <ligand>
        <name>substrate</name>
    </ligand>
</feature>
<evidence type="ECO:0000256" key="1">
    <source>
        <dbReference type="ARBA" id="ARBA00001782"/>
    </source>
</evidence>
<dbReference type="Pfam" id="PF00834">
    <property type="entry name" value="Ribul_P_3_epim"/>
    <property type="match status" value="1"/>
</dbReference>
<dbReference type="STRING" id="373903.Hore_09980"/>
<dbReference type="NCBIfam" id="NF004076">
    <property type="entry name" value="PRK05581.1-4"/>
    <property type="match status" value="1"/>
</dbReference>
<dbReference type="HAMAP" id="MF_02227">
    <property type="entry name" value="RPE"/>
    <property type="match status" value="1"/>
</dbReference>
<reference evidence="15 16" key="1">
    <citation type="journal article" date="2009" name="PLoS ONE">
        <title>Genome analysis of the anaerobic thermohalophilic bacterium Halothermothrix orenii.</title>
        <authorList>
            <person name="Mavromatis K."/>
            <person name="Ivanova N."/>
            <person name="Anderson I."/>
            <person name="Lykidis A."/>
            <person name="Hooper S.D."/>
            <person name="Sun H."/>
            <person name="Kunin V."/>
            <person name="Lapidus A."/>
            <person name="Hugenholtz P."/>
            <person name="Patel B."/>
            <person name="Kyrpides N.C."/>
        </authorList>
    </citation>
    <scope>NUCLEOTIDE SEQUENCE [LARGE SCALE GENOMIC DNA]</scope>
    <source>
        <strain evidence="16">H 168 / OCM 544 / DSM 9562</strain>
    </source>
</reference>
<dbReference type="CDD" id="cd00429">
    <property type="entry name" value="RPE"/>
    <property type="match status" value="1"/>
</dbReference>
<name>B8CWT5_HALOH</name>
<comment type="catalytic activity">
    <reaction evidence="1 10 11">
        <text>D-ribulose 5-phosphate = D-xylulose 5-phosphate</text>
        <dbReference type="Rhea" id="RHEA:13677"/>
        <dbReference type="ChEBI" id="CHEBI:57737"/>
        <dbReference type="ChEBI" id="CHEBI:58121"/>
        <dbReference type="EC" id="5.1.3.1"/>
    </reaction>
</comment>
<feature type="binding site" evidence="10 13">
    <location>
        <position position="63"/>
    </location>
    <ligand>
        <name>a divalent metal cation</name>
        <dbReference type="ChEBI" id="CHEBI:60240"/>
    </ligand>
</feature>
<keyword evidence="16" id="KW-1185">Reference proteome</keyword>
<evidence type="ECO:0000256" key="6">
    <source>
        <dbReference type="ARBA" id="ARBA00009541"/>
    </source>
</evidence>
<comment type="function">
    <text evidence="10">Catalyzes the reversible epimerization of D-ribulose 5-phosphate to D-xylulose 5-phosphate.</text>
</comment>
<dbReference type="PANTHER" id="PTHR11749">
    <property type="entry name" value="RIBULOSE-5-PHOSPHATE-3-EPIMERASE"/>
    <property type="match status" value="1"/>
</dbReference>
<dbReference type="GO" id="GO:0005737">
    <property type="term" value="C:cytoplasm"/>
    <property type="evidence" value="ECO:0007669"/>
    <property type="project" value="UniProtKB-ARBA"/>
</dbReference>
<dbReference type="GO" id="GO:0006098">
    <property type="term" value="P:pentose-phosphate shunt"/>
    <property type="evidence" value="ECO:0007669"/>
    <property type="project" value="UniProtKB-UniRule"/>
</dbReference>
<evidence type="ECO:0000256" key="10">
    <source>
        <dbReference type="HAMAP-Rule" id="MF_02227"/>
    </source>
</evidence>
<evidence type="ECO:0000313" key="16">
    <source>
        <dbReference type="Proteomes" id="UP000000719"/>
    </source>
</evidence>
<dbReference type="InterPro" id="IPR011060">
    <property type="entry name" value="RibuloseP-bd_barrel"/>
</dbReference>
<dbReference type="InterPro" id="IPR026019">
    <property type="entry name" value="Ribul_P_3_epim"/>
</dbReference>
<dbReference type="RefSeq" id="WP_012635939.1">
    <property type="nucleotide sequence ID" value="NC_011899.1"/>
</dbReference>
<dbReference type="GO" id="GO:0019323">
    <property type="term" value="P:pentose catabolic process"/>
    <property type="evidence" value="ECO:0007669"/>
    <property type="project" value="UniProtKB-UniRule"/>
</dbReference>
<feature type="binding site" evidence="10 13">
    <location>
        <position position="30"/>
    </location>
    <ligand>
        <name>a divalent metal cation</name>
        <dbReference type="ChEBI" id="CHEBI:60240"/>
    </ligand>
</feature>
<protein>
    <recommendedName>
        <fullName evidence="7 10">Ribulose-phosphate 3-epimerase</fullName>
        <ecNumber evidence="7 10">5.1.3.1</ecNumber>
    </recommendedName>
</protein>
<comment type="pathway">
    <text evidence="10">Carbohydrate degradation.</text>
</comment>
<feature type="binding site" evidence="10 14">
    <location>
        <begin position="139"/>
        <end position="142"/>
    </location>
    <ligand>
        <name>substrate</name>
    </ligand>
</feature>
<dbReference type="InterPro" id="IPR000056">
    <property type="entry name" value="Ribul_P_3_epim-like"/>
</dbReference>
<proteinExistence type="inferred from homology"/>
<keyword evidence="8 10" id="KW-0479">Metal-binding</keyword>
<organism evidence="15 16">
    <name type="scientific">Halothermothrix orenii (strain H 168 / OCM 544 / DSM 9562)</name>
    <dbReference type="NCBI Taxonomy" id="373903"/>
    <lineage>
        <taxon>Bacteria</taxon>
        <taxon>Bacillati</taxon>
        <taxon>Bacillota</taxon>
        <taxon>Clostridia</taxon>
        <taxon>Halanaerobiales</taxon>
        <taxon>Halothermotrichaceae</taxon>
        <taxon>Halothermothrix</taxon>
    </lineage>
</organism>
<evidence type="ECO:0000256" key="7">
    <source>
        <dbReference type="ARBA" id="ARBA00013188"/>
    </source>
</evidence>
<evidence type="ECO:0000256" key="14">
    <source>
        <dbReference type="PIRSR" id="PIRSR001461-3"/>
    </source>
</evidence>
<evidence type="ECO:0000256" key="3">
    <source>
        <dbReference type="ARBA" id="ARBA00001941"/>
    </source>
</evidence>
<dbReference type="PROSITE" id="PS01085">
    <property type="entry name" value="RIBUL_P_3_EPIMER_1"/>
    <property type="match status" value="1"/>
</dbReference>
<comment type="cofactor">
    <cofactor evidence="3">
        <name>Co(2+)</name>
        <dbReference type="ChEBI" id="CHEBI:48828"/>
    </cofactor>
</comment>
<evidence type="ECO:0000256" key="13">
    <source>
        <dbReference type="PIRSR" id="PIRSR001461-2"/>
    </source>
</evidence>
<accession>B8CWT5</accession>
<evidence type="ECO:0000256" key="9">
    <source>
        <dbReference type="ARBA" id="ARBA00023235"/>
    </source>
</evidence>
<comment type="cofactor">
    <cofactor evidence="4">
        <name>Zn(2+)</name>
        <dbReference type="ChEBI" id="CHEBI:29105"/>
    </cofactor>
</comment>
<evidence type="ECO:0000313" key="15">
    <source>
        <dbReference type="EMBL" id="ACL69754.1"/>
    </source>
</evidence>
<dbReference type="HOGENOM" id="CLU_054856_2_1_9"/>
<keyword evidence="9 10" id="KW-0413">Isomerase</keyword>
<comment type="similarity">
    <text evidence="6 10 11">Belongs to the ribulose-phosphate 3-epimerase family.</text>
</comment>
<comment type="cofactor">
    <cofactor evidence="10 13">
        <name>a divalent metal cation</name>
        <dbReference type="ChEBI" id="CHEBI:60240"/>
    </cofactor>
    <text evidence="10 13">Binds 1 divalent metal cation per subunit.</text>
</comment>
<feature type="binding site" evidence="10 14">
    <location>
        <position position="7"/>
    </location>
    <ligand>
        <name>substrate</name>
    </ligand>
</feature>
<evidence type="ECO:0000256" key="11">
    <source>
        <dbReference type="PIRNR" id="PIRNR001461"/>
    </source>
</evidence>
<evidence type="ECO:0000256" key="8">
    <source>
        <dbReference type="ARBA" id="ARBA00022723"/>
    </source>
</evidence>
<evidence type="ECO:0000256" key="2">
    <source>
        <dbReference type="ARBA" id="ARBA00001936"/>
    </source>
</evidence>
<dbReference type="GO" id="GO:0046872">
    <property type="term" value="F:metal ion binding"/>
    <property type="evidence" value="ECO:0007669"/>
    <property type="project" value="UniProtKB-UniRule"/>
</dbReference>
<feature type="binding site" evidence="14">
    <location>
        <position position="174"/>
    </location>
    <ligand>
        <name>substrate</name>
    </ligand>
</feature>
<feature type="binding site" evidence="10 13">
    <location>
        <position position="172"/>
    </location>
    <ligand>
        <name>a divalent metal cation</name>
        <dbReference type="ChEBI" id="CHEBI:60240"/>
    </ligand>
</feature>
<gene>
    <name evidence="10" type="primary">rpe</name>
    <name evidence="15" type="ordered locus">Hore_09980</name>
</gene>
<feature type="active site" description="Proton acceptor" evidence="10 12">
    <location>
        <position position="32"/>
    </location>
</feature>
<dbReference type="EC" id="5.1.3.1" evidence="7 10"/>
<dbReference type="SUPFAM" id="SSF51366">
    <property type="entry name" value="Ribulose-phoshate binding barrel"/>
    <property type="match status" value="1"/>
</dbReference>
<dbReference type="PIRSF" id="PIRSF001461">
    <property type="entry name" value="RPE"/>
    <property type="match status" value="1"/>
</dbReference>
<evidence type="ECO:0000256" key="12">
    <source>
        <dbReference type="PIRSR" id="PIRSR001461-1"/>
    </source>
</evidence>
<dbReference type="EMBL" id="CP001098">
    <property type="protein sequence ID" value="ACL69754.1"/>
    <property type="molecule type" value="Genomic_DNA"/>
</dbReference>
<dbReference type="Gene3D" id="3.20.20.70">
    <property type="entry name" value="Aldolase class I"/>
    <property type="match status" value="1"/>
</dbReference>
<feature type="binding site" evidence="10">
    <location>
        <begin position="172"/>
        <end position="174"/>
    </location>
    <ligand>
        <name>substrate</name>
    </ligand>
</feature>
<comment type="cofactor">
    <cofactor evidence="5">
        <name>Fe(2+)</name>
        <dbReference type="ChEBI" id="CHEBI:29033"/>
    </cofactor>
</comment>
<comment type="cofactor">
    <cofactor evidence="2">
        <name>Mn(2+)</name>
        <dbReference type="ChEBI" id="CHEBI:29035"/>
    </cofactor>
</comment>
<dbReference type="InterPro" id="IPR013785">
    <property type="entry name" value="Aldolase_TIM"/>
</dbReference>
<dbReference type="FunFam" id="3.20.20.70:FF:000004">
    <property type="entry name" value="Ribulose-phosphate 3-epimerase"/>
    <property type="match status" value="1"/>
</dbReference>
<keyword evidence="13" id="KW-0464">Manganese</keyword>
<dbReference type="AlphaFoldDB" id="B8CWT5"/>
<dbReference type="GO" id="GO:0004750">
    <property type="term" value="F:D-ribulose-phosphate 3-epimerase activity"/>
    <property type="evidence" value="ECO:0007669"/>
    <property type="project" value="UniProtKB-UniRule"/>
</dbReference>
<dbReference type="eggNOG" id="COG0036">
    <property type="taxonomic scope" value="Bacteria"/>
</dbReference>
<sequence length="217" mass="23922">MVEFAPSILSADFSNLKEEVARVKEANYLHLDVMDGMFVPNITIGPGIIKSIRKHTDLKFDTHLMIEEPERYIKDFAEAGSDIITVHCEATKHLHRLIYQIKDQGCLAGVALNPATSLTRIEHVLKDLDLVLIMSVNPGFGGQKLIPETLNKIKTIKQKIRELNLSIKVEIDGGINNSNVKDVSRTGVDIIVAGSAIFGQPDPGKALSELKERVISS</sequence>
<evidence type="ECO:0000256" key="5">
    <source>
        <dbReference type="ARBA" id="ARBA00001954"/>
    </source>
</evidence>
<feature type="active site" description="Proton donor" evidence="10 12">
    <location>
        <position position="172"/>
    </location>
</feature>
<keyword evidence="13" id="KW-0862">Zinc</keyword>
<keyword evidence="13" id="KW-0170">Cobalt</keyword>